<gene>
    <name evidence="4" type="ORF">PRMUPPPA20_12890</name>
</gene>
<feature type="transmembrane region" description="Helical" evidence="3">
    <location>
        <begin position="438"/>
        <end position="456"/>
    </location>
</feature>
<evidence type="ECO:0000256" key="3">
    <source>
        <dbReference type="SAM" id="Phobius"/>
    </source>
</evidence>
<evidence type="ECO:0000313" key="4">
    <source>
        <dbReference type="EMBL" id="GJG33180.1"/>
    </source>
</evidence>
<keyword evidence="3" id="KW-1133">Transmembrane helix</keyword>
<accession>A0AA37I095</accession>
<evidence type="ECO:0000313" key="5">
    <source>
        <dbReference type="Proteomes" id="UP000887097"/>
    </source>
</evidence>
<feature type="transmembrane region" description="Helical" evidence="3">
    <location>
        <begin position="400"/>
        <end position="418"/>
    </location>
</feature>
<dbReference type="Proteomes" id="UP000887097">
    <property type="component" value="Unassembled WGS sequence"/>
</dbReference>
<feature type="region of interest" description="Disordered" evidence="2">
    <location>
        <begin position="135"/>
        <end position="155"/>
    </location>
</feature>
<evidence type="ECO:0000256" key="2">
    <source>
        <dbReference type="SAM" id="MobiDB-lite"/>
    </source>
</evidence>
<comment type="caution">
    <text evidence="4">The sequence shown here is derived from an EMBL/GenBank/DDBJ whole genome shotgun (WGS) entry which is preliminary data.</text>
</comment>
<feature type="region of interest" description="Disordered" evidence="2">
    <location>
        <begin position="203"/>
        <end position="249"/>
    </location>
</feature>
<dbReference type="GeneID" id="31500323"/>
<reference evidence="4" key="1">
    <citation type="submission" date="2021-08" db="EMBL/GenBank/DDBJ databases">
        <title>Prevotella lacticifex sp. nov., isolated from rumen of cow.</title>
        <authorList>
            <person name="Shinkai T."/>
            <person name="Ikeyama N."/>
            <person name="Kumagai M."/>
            <person name="Ohmori H."/>
            <person name="Sakamoto M."/>
            <person name="Ohkuma M."/>
            <person name="Mitsumori M."/>
        </authorList>
    </citation>
    <scope>NUCLEOTIDE SEQUENCE</scope>
    <source>
        <strain evidence="4">JCM 8259</strain>
    </source>
</reference>
<dbReference type="RefSeq" id="WP_013065034.1">
    <property type="nucleotide sequence ID" value="NZ_BPTT01000001.1"/>
</dbReference>
<sequence>MDDLKNYANDDIVISEIAEMTDKDFEEIENADWDLIYNSLEQEEQRLLDELETINQKNKNVDANEQVFNLANECEDIVIDSILGPFGLSRAMFNDKDGGAVTTQHNAEKDIFAKDSEKFNREDYDFTARQREKIKSERKVNGQDKDQLTGRETTNPHVDHFFSAKQYHKKGGWMQNKEKRNKFGTDKRNLNVVDGSLNESLGEKDKYDYETQKSSRNPELTNKEDRGMDNRRVNAAQRRSDEAVKEHEPTTKERIIYHGQELGKEGAKAGLKLALRQALGCALKIMVEESFLIIKDAIKKYKEGTLEGFRSFILYIIEGLKNIRYKIQSHIKEIGNSALEGGISGIISTIVTFIINSFITTVKRIVIIIREATLSLGRAVKVLCDNSKPMEERMQAAGKIIFAGISTCIGIFLTEAISKFLSTNLPILGSMSDDVANVLVSIIVGLAGILITYLFIQYKNNQMRENSLAERNTNMDKIKELSDYYVHVSSAKVDVALFGTYQYMYSYINSFVEVQKERQEIEKIEKEHNEEMNSTLKEIDKIQSENEIKLYNLRKSIKK</sequence>
<protein>
    <submittedName>
        <fullName evidence="4">Uncharacterized protein</fullName>
    </submittedName>
</protein>
<evidence type="ECO:0000256" key="1">
    <source>
        <dbReference type="SAM" id="Coils"/>
    </source>
</evidence>
<organism evidence="4 5">
    <name type="scientific">Xylanibacter ruminicola</name>
    <name type="common">Prevotella ruminicola</name>
    <dbReference type="NCBI Taxonomy" id="839"/>
    <lineage>
        <taxon>Bacteria</taxon>
        <taxon>Pseudomonadati</taxon>
        <taxon>Bacteroidota</taxon>
        <taxon>Bacteroidia</taxon>
        <taxon>Bacteroidales</taxon>
        <taxon>Prevotellaceae</taxon>
        <taxon>Xylanibacter</taxon>
    </lineage>
</organism>
<feature type="compositionally biased region" description="Basic and acidic residues" evidence="2">
    <location>
        <begin position="203"/>
        <end position="213"/>
    </location>
</feature>
<feature type="coiled-coil region" evidence="1">
    <location>
        <begin position="511"/>
        <end position="545"/>
    </location>
</feature>
<dbReference type="EMBL" id="BPTT01000001">
    <property type="protein sequence ID" value="GJG33180.1"/>
    <property type="molecule type" value="Genomic_DNA"/>
</dbReference>
<dbReference type="OMA" id="YHSHENY"/>
<feature type="compositionally biased region" description="Basic and acidic residues" evidence="2">
    <location>
        <begin position="135"/>
        <end position="149"/>
    </location>
</feature>
<feature type="transmembrane region" description="Helical" evidence="3">
    <location>
        <begin position="342"/>
        <end position="362"/>
    </location>
</feature>
<keyword evidence="3" id="KW-0812">Transmembrane</keyword>
<keyword evidence="3" id="KW-0472">Membrane</keyword>
<feature type="coiled-coil region" evidence="1">
    <location>
        <begin position="37"/>
        <end position="64"/>
    </location>
</feature>
<proteinExistence type="predicted"/>
<feature type="compositionally biased region" description="Basic and acidic residues" evidence="2">
    <location>
        <begin position="221"/>
        <end position="249"/>
    </location>
</feature>
<name>A0AA37I095_XYLRU</name>
<dbReference type="AlphaFoldDB" id="A0AA37I095"/>
<keyword evidence="1" id="KW-0175">Coiled coil</keyword>